<comment type="subcellular location">
    <subcellularLocation>
        <location evidence="1">Cytoplasm</location>
    </subcellularLocation>
</comment>
<protein>
    <recommendedName>
        <fullName evidence="5">Tetratricopeptide repeat protein 29</fullName>
    </recommendedName>
</protein>
<evidence type="ECO:0000256" key="6">
    <source>
        <dbReference type="ARBA" id="ARBA00044739"/>
    </source>
</evidence>
<keyword evidence="4" id="KW-0802">TPR repeat</keyword>
<organism evidence="8 9">
    <name type="scientific">Anguilla anguilla</name>
    <name type="common">European freshwater eel</name>
    <name type="synonym">Muraena anguilla</name>
    <dbReference type="NCBI Taxonomy" id="7936"/>
    <lineage>
        <taxon>Eukaryota</taxon>
        <taxon>Metazoa</taxon>
        <taxon>Chordata</taxon>
        <taxon>Craniata</taxon>
        <taxon>Vertebrata</taxon>
        <taxon>Euteleostomi</taxon>
        <taxon>Actinopterygii</taxon>
        <taxon>Neopterygii</taxon>
        <taxon>Teleostei</taxon>
        <taxon>Anguilliformes</taxon>
        <taxon>Anguillidae</taxon>
        <taxon>Anguilla</taxon>
    </lineage>
</organism>
<comment type="function">
    <text evidence="6">Axonemal protein which is implicated in axonemal and/or peri-axonemal structure assembly and regulates flagellum assembly and beating and therefore sperm motility.</text>
</comment>
<dbReference type="PANTHER" id="PTHR46630:SF1">
    <property type="entry name" value="TETRATRICOPEPTIDE REPEAT PROTEIN 29"/>
    <property type="match status" value="1"/>
</dbReference>
<dbReference type="SMART" id="SM00028">
    <property type="entry name" value="TPR"/>
    <property type="match status" value="5"/>
</dbReference>
<evidence type="ECO:0000256" key="2">
    <source>
        <dbReference type="ARBA" id="ARBA00022490"/>
    </source>
</evidence>
<evidence type="ECO:0000256" key="1">
    <source>
        <dbReference type="ARBA" id="ARBA00004496"/>
    </source>
</evidence>
<dbReference type="Pfam" id="PF13181">
    <property type="entry name" value="TPR_8"/>
    <property type="match status" value="1"/>
</dbReference>
<dbReference type="EMBL" id="JAFIRN010000007">
    <property type="protein sequence ID" value="KAG5844880.1"/>
    <property type="molecule type" value="Genomic_DNA"/>
</dbReference>
<proteinExistence type="predicted"/>
<evidence type="ECO:0000256" key="7">
    <source>
        <dbReference type="SAM" id="MobiDB-lite"/>
    </source>
</evidence>
<evidence type="ECO:0000313" key="9">
    <source>
        <dbReference type="Proteomes" id="UP001044222"/>
    </source>
</evidence>
<dbReference type="GO" id="GO:0005737">
    <property type="term" value="C:cytoplasm"/>
    <property type="evidence" value="ECO:0007669"/>
    <property type="project" value="UniProtKB-SubCell"/>
</dbReference>
<gene>
    <name evidence="8" type="ORF">ANANG_G00132870</name>
</gene>
<dbReference type="GO" id="GO:0003341">
    <property type="term" value="P:cilium movement"/>
    <property type="evidence" value="ECO:0007669"/>
    <property type="project" value="TreeGrafter"/>
</dbReference>
<dbReference type="Proteomes" id="UP001044222">
    <property type="component" value="Chromosome 7"/>
</dbReference>
<evidence type="ECO:0000256" key="5">
    <source>
        <dbReference type="ARBA" id="ARBA00040665"/>
    </source>
</evidence>
<keyword evidence="9" id="KW-1185">Reference proteome</keyword>
<dbReference type="InterPro" id="IPR011990">
    <property type="entry name" value="TPR-like_helical_dom_sf"/>
</dbReference>
<keyword evidence="2" id="KW-0963">Cytoplasm</keyword>
<feature type="region of interest" description="Disordered" evidence="7">
    <location>
        <begin position="17"/>
        <end position="61"/>
    </location>
</feature>
<dbReference type="AlphaFoldDB" id="A0A9D3M9H0"/>
<dbReference type="InterPro" id="IPR051476">
    <property type="entry name" value="Bac_ResReg_Asp_Phosphatase"/>
</dbReference>
<feature type="compositionally biased region" description="Basic and acidic residues" evidence="7">
    <location>
        <begin position="19"/>
        <end position="31"/>
    </location>
</feature>
<evidence type="ECO:0000256" key="3">
    <source>
        <dbReference type="ARBA" id="ARBA00022737"/>
    </source>
</evidence>
<evidence type="ECO:0000313" key="8">
    <source>
        <dbReference type="EMBL" id="KAG5844880.1"/>
    </source>
</evidence>
<reference evidence="8" key="1">
    <citation type="submission" date="2021-01" db="EMBL/GenBank/DDBJ databases">
        <title>A chromosome-scale assembly of European eel, Anguilla anguilla.</title>
        <authorList>
            <person name="Henkel C."/>
            <person name="Jong-Raadsen S.A."/>
            <person name="Dufour S."/>
            <person name="Weltzien F.-A."/>
            <person name="Palstra A.P."/>
            <person name="Pelster B."/>
            <person name="Spaink H.P."/>
            <person name="Van Den Thillart G.E."/>
            <person name="Jansen H."/>
            <person name="Zahm M."/>
            <person name="Klopp C."/>
            <person name="Cedric C."/>
            <person name="Louis A."/>
            <person name="Berthelot C."/>
            <person name="Parey E."/>
            <person name="Roest Crollius H."/>
            <person name="Montfort J."/>
            <person name="Robinson-Rechavi M."/>
            <person name="Bucao C."/>
            <person name="Bouchez O."/>
            <person name="Gislard M."/>
            <person name="Lluch J."/>
            <person name="Milhes M."/>
            <person name="Lampietro C."/>
            <person name="Lopez Roques C."/>
            <person name="Donnadieu C."/>
            <person name="Braasch I."/>
            <person name="Desvignes T."/>
            <person name="Postlethwait J."/>
            <person name="Bobe J."/>
            <person name="Guiguen Y."/>
            <person name="Dirks R."/>
        </authorList>
    </citation>
    <scope>NUCLEOTIDE SEQUENCE</scope>
    <source>
        <strain evidence="8">Tag_6206</strain>
        <tissue evidence="8">Liver</tissue>
    </source>
</reference>
<dbReference type="Gene3D" id="1.25.40.10">
    <property type="entry name" value="Tetratricopeptide repeat domain"/>
    <property type="match status" value="2"/>
</dbReference>
<name>A0A9D3M9H0_ANGAN</name>
<comment type="caution">
    <text evidence="8">The sequence shown here is derived from an EMBL/GenBank/DDBJ whole genome shotgun (WGS) entry which is preliminary data.</text>
</comment>
<dbReference type="SUPFAM" id="SSF48452">
    <property type="entry name" value="TPR-like"/>
    <property type="match status" value="1"/>
</dbReference>
<sequence length="469" mass="53003">MLTPAVLRDHVPFLPPIRNTDKLLHSGEKTRGRLSQTSKIRPQTKGKEPESASQMEDDSKKYSLTKDEVALFRNSHKQSVCVAMLRQGLHRSFSELLGLTHRWNAVRDASERGSDIWEQQPLEEQDHKLDQLQLCLTRAEAAQRAGRYEEVYENQVALACYFVEPEDKWLAHHFYERSLLSAAMVTTDGGRREAEANSNMGHVCTERGQLERAQAHYEAFHHLTEGRGWEDEAGRTLHSRACQCLWRIYTLLADNMLENKDYQPAIQTLTKAFLLAKEGGDKAVEGKAAYRVGLAYQSVGDHETAETYLNLYMDISADLGDDESLGTAYKAVAKSLESEGKLGESVQYLEKFVEVSQDESLKHNLEEACMCLGVFFCSRGQYDRGCQHFQRAYEIAQNLHSVAVLQKAQVYLGTARACMMMSTYSSHVAQARHVHTCRLVAWKESRNDTFAQADGSRAEVMGKVPGSRR</sequence>
<keyword evidence="3" id="KW-0677">Repeat</keyword>
<dbReference type="InterPro" id="IPR019734">
    <property type="entry name" value="TPR_rpt"/>
</dbReference>
<accession>A0A9D3M9H0</accession>
<dbReference type="PANTHER" id="PTHR46630">
    <property type="entry name" value="TETRATRICOPEPTIDE REPEAT PROTEIN 29"/>
    <property type="match status" value="1"/>
</dbReference>
<dbReference type="GO" id="GO:0036126">
    <property type="term" value="C:sperm flagellum"/>
    <property type="evidence" value="ECO:0007669"/>
    <property type="project" value="TreeGrafter"/>
</dbReference>
<evidence type="ECO:0000256" key="4">
    <source>
        <dbReference type="ARBA" id="ARBA00022803"/>
    </source>
</evidence>